<protein>
    <submittedName>
        <fullName evidence="7">Chondroitin synthase (CS)</fullName>
    </submittedName>
</protein>
<evidence type="ECO:0000313" key="5">
    <source>
        <dbReference type="EMBL" id="CAK9094592.1"/>
    </source>
</evidence>
<dbReference type="InterPro" id="IPR050834">
    <property type="entry name" value="Glycosyltransf_2"/>
</dbReference>
<accession>A0ABP0R8H4</accession>
<feature type="domain" description="Glycosyltransferase 2-like" evidence="4">
    <location>
        <begin position="2"/>
        <end position="106"/>
    </location>
</feature>
<dbReference type="CDD" id="cd00761">
    <property type="entry name" value="Glyco_tranf_GTA_type"/>
    <property type="match status" value="2"/>
</dbReference>
<comment type="similarity">
    <text evidence="1">Belongs to the glycosyltransferase 2 family.</text>
</comment>
<feature type="domain" description="Glycosyltransferase 2-like" evidence="4">
    <location>
        <begin position="631"/>
        <end position="793"/>
    </location>
</feature>
<dbReference type="EMBL" id="CAXAMM010040669">
    <property type="protein sequence ID" value="CAK9094592.1"/>
    <property type="molecule type" value="Genomic_DNA"/>
</dbReference>
<keyword evidence="2" id="KW-0328">Glycosyltransferase</keyword>
<dbReference type="Proteomes" id="UP001642464">
    <property type="component" value="Unassembled WGS sequence"/>
</dbReference>
<reference evidence="7 10" key="1">
    <citation type="submission" date="2024-02" db="EMBL/GenBank/DDBJ databases">
        <authorList>
            <person name="Chen Y."/>
            <person name="Shah S."/>
            <person name="Dougan E. K."/>
            <person name="Thang M."/>
            <person name="Chan C."/>
        </authorList>
    </citation>
    <scope>NUCLEOTIDE SEQUENCE [LARGE SCALE GENOMIC DNA]</scope>
</reference>
<dbReference type="EMBL" id="CAXAMM010041495">
    <property type="protein sequence ID" value="CAK9099714.1"/>
    <property type="molecule type" value="Genomic_DNA"/>
</dbReference>
<dbReference type="Pfam" id="PF01531">
    <property type="entry name" value="Glyco_transf_11"/>
    <property type="match status" value="1"/>
</dbReference>
<evidence type="ECO:0000313" key="7">
    <source>
        <dbReference type="EMBL" id="CAK9096440.1"/>
    </source>
</evidence>
<dbReference type="Pfam" id="PF00535">
    <property type="entry name" value="Glycos_transf_2"/>
    <property type="match status" value="2"/>
</dbReference>
<gene>
    <name evidence="5" type="ORF">SCF082_LOCUS44457</name>
    <name evidence="6" type="ORF">SCF082_LOCUS45261</name>
    <name evidence="7" type="ORF">SCF082_LOCUS45277</name>
    <name evidence="8" type="ORF">SCF082_LOCUS46692</name>
    <name evidence="9" type="ORF">SCF082_LOCUS47662</name>
</gene>
<evidence type="ECO:0000256" key="1">
    <source>
        <dbReference type="ARBA" id="ARBA00006739"/>
    </source>
</evidence>
<dbReference type="InterPro" id="IPR002516">
    <property type="entry name" value="Glyco_trans_11"/>
</dbReference>
<evidence type="ECO:0000256" key="2">
    <source>
        <dbReference type="ARBA" id="ARBA00022676"/>
    </source>
</evidence>
<evidence type="ECO:0000256" key="3">
    <source>
        <dbReference type="ARBA" id="ARBA00022679"/>
    </source>
</evidence>
<evidence type="ECO:0000313" key="6">
    <source>
        <dbReference type="EMBL" id="CAK9096409.1"/>
    </source>
</evidence>
<dbReference type="SUPFAM" id="SSF53448">
    <property type="entry name" value="Nucleotide-diphospho-sugar transferases"/>
    <property type="match status" value="2"/>
</dbReference>
<keyword evidence="3" id="KW-0808">Transferase</keyword>
<dbReference type="InterPro" id="IPR029044">
    <property type="entry name" value="Nucleotide-diphossugar_trans"/>
</dbReference>
<dbReference type="EMBL" id="CAXAMM010040950">
    <property type="protein sequence ID" value="CAK9096409.1"/>
    <property type="molecule type" value="Genomic_DNA"/>
</dbReference>
<keyword evidence="10" id="KW-1185">Reference proteome</keyword>
<organism evidence="7 10">
    <name type="scientific">Durusdinium trenchii</name>
    <dbReference type="NCBI Taxonomy" id="1381693"/>
    <lineage>
        <taxon>Eukaryota</taxon>
        <taxon>Sar</taxon>
        <taxon>Alveolata</taxon>
        <taxon>Dinophyceae</taxon>
        <taxon>Suessiales</taxon>
        <taxon>Symbiodiniaceae</taxon>
        <taxon>Durusdinium</taxon>
    </lineage>
</organism>
<dbReference type="PANTHER" id="PTHR43685:SF5">
    <property type="entry name" value="GLYCOSYLTRANSFERASE EPSE-RELATED"/>
    <property type="match status" value="1"/>
</dbReference>
<dbReference type="EMBL" id="CAXAMM010040952">
    <property type="protein sequence ID" value="CAK9096440.1"/>
    <property type="molecule type" value="Genomic_DNA"/>
</dbReference>
<dbReference type="PANTHER" id="PTHR43685">
    <property type="entry name" value="GLYCOSYLTRANSFERASE"/>
    <property type="match status" value="1"/>
</dbReference>
<name>A0ABP0R8H4_9DINO</name>
<proteinExistence type="inferred from homology"/>
<evidence type="ECO:0000259" key="4">
    <source>
        <dbReference type="Pfam" id="PF00535"/>
    </source>
</evidence>
<evidence type="ECO:0000313" key="10">
    <source>
        <dbReference type="Proteomes" id="UP001642464"/>
    </source>
</evidence>
<dbReference type="InterPro" id="IPR001173">
    <property type="entry name" value="Glyco_trans_2-like"/>
</dbReference>
<dbReference type="Gene3D" id="3.90.550.10">
    <property type="entry name" value="Spore Coat Polysaccharide Biosynthesis Protein SpsA, Chain A"/>
    <property type="match status" value="2"/>
</dbReference>
<dbReference type="EMBL" id="CAXAMM010041930">
    <property type="protein sequence ID" value="CAK9101957.1"/>
    <property type="molecule type" value="Genomic_DNA"/>
</dbReference>
<evidence type="ECO:0000313" key="8">
    <source>
        <dbReference type="EMBL" id="CAK9099714.1"/>
    </source>
</evidence>
<sequence>MLTAAVQSVLAQTYRQFEIIIVDDGSTDETGRVADALAAAHPERIRVCHVANGGPGAARETGRLSAQGEFIQYLDSDDRLLPEKFAVQVDALQQHPECGIAYGRTRLVDENDDVLASPYKWSGESRDTLFPGLLVDRWWNTHTPLYRRQVCDAVGSWATMRMAEDWQYDARMGALGTKLVHCNVDVSEHRQHSQDRLTGGQLSRSALQDFSKLIPALYDCARQAGVPPDAAEMHHFIRWTFSLSRQLGHSGLPVEAMHCFDTARQAAEAARAITLDMRVYQMVARFIGWEAAGRLNTHETILDASVTAMQSLRTSSEAASLQCEKIVLLGESGQLCIRIFPFAHVIAFAAEHGLTVCNPGFAEYASEFEGSRCGMILTYPLRIDPTPPAWIKRLTQRAMRWQHRLLRRLAPSAFVSVEESEEYCLDDNENLRSFVHPTMYLRGLYLIDRSSFAKHQETVRAYFEPRRETQQSVDTCVATARQHGDIIVGVHVRQGDYQTHFHGLLYYESEEYAELMQDVVTLFPGRRVRFIVCSNVAQPVETFAEFSWQPGPGSAVGDLYTLAACDYIIGAASTYSQWASFYGNVPRYVHNKKVNEHFGHETPPAPETATQPAHQLDTHFALIDHHPPVVSAVVAARNEEQVIEPSVRSLLNQTLRDIEIIVVNDGSTDRTAEILSQLQADDARLRVLSTTGIGLTRALILGCQQARGTFIARHDADDFSAPTRFEKQVKALESNGDAVLATSWIEEINNEGDLLSETRNVQYNLAGPDGKPLTLQGIPAHGTTMFRREAYEQAGGYSPEFYFAQDCDLWLRLHHLGGVVVVEEFLYQRVTRLDSISVASQQFQAEFARISQECFRRRLSGKDEAPQRKEAEALRERVLTEPKPRQTAAERATAFLLIGARIGSANPSLARSYYTQALRECPYHLRTWRRLLMHLFLEAFTTRVTGG</sequence>
<comment type="caution">
    <text evidence="7">The sequence shown here is derived from an EMBL/GenBank/DDBJ whole genome shotgun (WGS) entry which is preliminary data.</text>
</comment>
<evidence type="ECO:0000313" key="9">
    <source>
        <dbReference type="EMBL" id="CAK9101957.1"/>
    </source>
</evidence>